<proteinExistence type="predicted"/>
<reference evidence="2 3" key="1">
    <citation type="submission" date="2019-02" db="EMBL/GenBank/DDBJ databases">
        <title>The genomic architecture of introgression among sibling species of bacteria.</title>
        <authorList>
            <person name="Cavassim M.I.A."/>
            <person name="Moeskjaer S."/>
            <person name="Moslemi C."/>
            <person name="Fields B."/>
            <person name="Bachmann A."/>
            <person name="Vilhjalmsson B."/>
            <person name="Schierup M.H."/>
            <person name="Young J.P.W."/>
            <person name="Andersen S.U."/>
        </authorList>
    </citation>
    <scope>NUCLEOTIDE SEQUENCE [LARGE SCALE GENOMIC DNA]</scope>
    <source>
        <strain evidence="2 3">SM135B</strain>
    </source>
</reference>
<organism evidence="2 3">
    <name type="scientific">Rhizobium leguminosarum</name>
    <dbReference type="NCBI Taxonomy" id="384"/>
    <lineage>
        <taxon>Bacteria</taxon>
        <taxon>Pseudomonadati</taxon>
        <taxon>Pseudomonadota</taxon>
        <taxon>Alphaproteobacteria</taxon>
        <taxon>Hyphomicrobiales</taxon>
        <taxon>Rhizobiaceae</taxon>
        <taxon>Rhizobium/Agrobacterium group</taxon>
        <taxon>Rhizobium</taxon>
    </lineage>
</organism>
<evidence type="ECO:0000256" key="1">
    <source>
        <dbReference type="SAM" id="MobiDB-lite"/>
    </source>
</evidence>
<evidence type="ECO:0000313" key="3">
    <source>
        <dbReference type="Proteomes" id="UP000292974"/>
    </source>
</evidence>
<name>A0A7M3DYV6_RHILE</name>
<comment type="caution">
    <text evidence="2">The sequence shown here is derived from an EMBL/GenBank/DDBJ whole genome shotgun (WGS) entry which is preliminary data.</text>
</comment>
<feature type="region of interest" description="Disordered" evidence="1">
    <location>
        <begin position="58"/>
        <end position="82"/>
    </location>
</feature>
<dbReference type="Proteomes" id="UP000292974">
    <property type="component" value="Unassembled WGS sequence"/>
</dbReference>
<dbReference type="EMBL" id="SIOP01000001">
    <property type="protein sequence ID" value="TAY53879.1"/>
    <property type="molecule type" value="Genomic_DNA"/>
</dbReference>
<sequence>MMESRAHGLDDAYNHFSMQCRNLRFRITMKQCRCKLKKITCAPIIFLPMQIKRRAEKIPPAKLKGEESISAEISSATRHRRR</sequence>
<gene>
    <name evidence="2" type="ORF">ELH90_20720</name>
</gene>
<feature type="compositionally biased region" description="Basic and acidic residues" evidence="1">
    <location>
        <begin position="58"/>
        <end position="67"/>
    </location>
</feature>
<protein>
    <submittedName>
        <fullName evidence="2">Uncharacterized protein</fullName>
    </submittedName>
</protein>
<dbReference type="AlphaFoldDB" id="A0A7M3DYV6"/>
<accession>A0A7M3DYV6</accession>
<evidence type="ECO:0000313" key="2">
    <source>
        <dbReference type="EMBL" id="TAY53879.1"/>
    </source>
</evidence>